<dbReference type="Gene3D" id="1.10.150.20">
    <property type="entry name" value="5' to 3' exonuclease, C-terminal subdomain"/>
    <property type="match status" value="1"/>
</dbReference>
<keyword evidence="3" id="KW-0548">Nucleotidyltransferase</keyword>
<dbReference type="Pfam" id="PF11799">
    <property type="entry name" value="IMS_C"/>
    <property type="match status" value="1"/>
</dbReference>
<dbReference type="CDD" id="cd03586">
    <property type="entry name" value="PolY_Pol_IV_kappa"/>
    <property type="match status" value="1"/>
</dbReference>
<organism evidence="3 4">
    <name type="scientific">Paenibacillus lignilyticus</name>
    <dbReference type="NCBI Taxonomy" id="1172615"/>
    <lineage>
        <taxon>Bacteria</taxon>
        <taxon>Bacillati</taxon>
        <taxon>Bacillota</taxon>
        <taxon>Bacilli</taxon>
        <taxon>Bacillales</taxon>
        <taxon>Paenibacillaceae</taxon>
        <taxon>Paenibacillus</taxon>
    </lineage>
</organism>
<evidence type="ECO:0000259" key="2">
    <source>
        <dbReference type="PROSITE" id="PS50173"/>
    </source>
</evidence>
<dbReference type="SUPFAM" id="SSF100879">
    <property type="entry name" value="Lesion bypass DNA polymerase (Y-family), little finger domain"/>
    <property type="match status" value="1"/>
</dbReference>
<comment type="caution">
    <text evidence="3">The sequence shown here is derived from an EMBL/GenBank/DDBJ whole genome shotgun (WGS) entry which is preliminary data.</text>
</comment>
<dbReference type="GO" id="GO:0003887">
    <property type="term" value="F:DNA-directed DNA polymerase activity"/>
    <property type="evidence" value="ECO:0007669"/>
    <property type="project" value="UniProtKB-EC"/>
</dbReference>
<dbReference type="InterPro" id="IPR036775">
    <property type="entry name" value="DNA_pol_Y-fam_lit_finger_sf"/>
</dbReference>
<dbReference type="InterPro" id="IPR017961">
    <property type="entry name" value="DNA_pol_Y-fam_little_finger"/>
</dbReference>
<dbReference type="InterPro" id="IPR043128">
    <property type="entry name" value="Rev_trsase/Diguanyl_cyclase"/>
</dbReference>
<name>A0ABS5CGZ5_9BACL</name>
<evidence type="ECO:0000313" key="4">
    <source>
        <dbReference type="Proteomes" id="UP000673394"/>
    </source>
</evidence>
<dbReference type="Gene3D" id="3.40.1170.60">
    <property type="match status" value="1"/>
</dbReference>
<dbReference type="InterPro" id="IPR001126">
    <property type="entry name" value="UmuC"/>
</dbReference>
<protein>
    <submittedName>
        <fullName evidence="3">DNA polymerase IV</fullName>
        <ecNumber evidence="3">2.7.7.7</ecNumber>
    </submittedName>
</protein>
<keyword evidence="3" id="KW-0808">Transferase</keyword>
<accession>A0ABS5CGZ5</accession>
<dbReference type="PANTHER" id="PTHR11076:SF35">
    <property type="entry name" value="DNA REPAIR PROTEIN HOMOLOG YOBH"/>
    <property type="match status" value="1"/>
</dbReference>
<keyword evidence="4" id="KW-1185">Reference proteome</keyword>
<dbReference type="InterPro" id="IPR043502">
    <property type="entry name" value="DNA/RNA_pol_sf"/>
</dbReference>
<dbReference type="EMBL" id="JAGKSP010000009">
    <property type="protein sequence ID" value="MBP3965096.1"/>
    <property type="molecule type" value="Genomic_DNA"/>
</dbReference>
<reference evidence="3 4" key="1">
    <citation type="submission" date="2021-04" db="EMBL/GenBank/DDBJ databases">
        <title>Paenibacillus sp. DLE-14 whole genome sequence.</title>
        <authorList>
            <person name="Ham Y.J."/>
        </authorList>
    </citation>
    <scope>NUCLEOTIDE SEQUENCE [LARGE SCALE GENOMIC DNA]</scope>
    <source>
        <strain evidence="3 4">DLE-14</strain>
    </source>
</reference>
<dbReference type="InterPro" id="IPR050116">
    <property type="entry name" value="DNA_polymerase-Y"/>
</dbReference>
<evidence type="ECO:0000256" key="1">
    <source>
        <dbReference type="ARBA" id="ARBA00010945"/>
    </source>
</evidence>
<dbReference type="NCBIfam" id="NF002848">
    <property type="entry name" value="PRK03103.1"/>
    <property type="match status" value="1"/>
</dbReference>
<proteinExistence type="inferred from homology"/>
<dbReference type="PANTHER" id="PTHR11076">
    <property type="entry name" value="DNA REPAIR POLYMERASE UMUC / TRANSFERASE FAMILY MEMBER"/>
    <property type="match status" value="1"/>
</dbReference>
<dbReference type="SUPFAM" id="SSF56672">
    <property type="entry name" value="DNA/RNA polymerases"/>
    <property type="match status" value="1"/>
</dbReference>
<evidence type="ECO:0000313" key="3">
    <source>
        <dbReference type="EMBL" id="MBP3965096.1"/>
    </source>
</evidence>
<gene>
    <name evidence="3" type="ORF">I8J30_20430</name>
</gene>
<dbReference type="InterPro" id="IPR022880">
    <property type="entry name" value="DNApol_IV"/>
</dbReference>
<dbReference type="PROSITE" id="PS50173">
    <property type="entry name" value="UMUC"/>
    <property type="match status" value="1"/>
</dbReference>
<dbReference type="Gene3D" id="3.30.1490.100">
    <property type="entry name" value="DNA polymerase, Y-family, little finger domain"/>
    <property type="match status" value="1"/>
</dbReference>
<dbReference type="EC" id="2.7.7.7" evidence="3"/>
<dbReference type="RefSeq" id="WP_210661277.1">
    <property type="nucleotide sequence ID" value="NZ_JAGKSP010000009.1"/>
</dbReference>
<dbReference type="Pfam" id="PF00817">
    <property type="entry name" value="IMS"/>
    <property type="match status" value="1"/>
</dbReference>
<feature type="domain" description="UmuC" evidence="2">
    <location>
        <begin position="8"/>
        <end position="193"/>
    </location>
</feature>
<comment type="similarity">
    <text evidence="1">Belongs to the DNA polymerase type-Y family.</text>
</comment>
<dbReference type="Gene3D" id="3.30.70.270">
    <property type="match status" value="1"/>
</dbReference>
<sequence>MPVKDRVIMLADCQSFYASVEKASHPEHANKPIVVGADPSRKSGIVLAACPLAKSYGVSTAMRLGEALGKCPQLVVIRPRMQTYINVSLLITEIYKSFTPLVEPFSIDEQFLDVTGSVSLYGPPTDIANQMQNKVLLSTGVWTRIGCGPTKILAKTATDNFAKKQPDGIFTLDYENMETELWPLPISSMFMVASRMTVHFIRMGINTIGDLARMELHDFKRRMQQRMGKQSDIKAIYYWQTARGIDPSPVVAGAFGKPKSVTRGRALPWVLYQTLDDIEPLLLELVIEVCRTSRYHKYKGRKVTVSAGTTNGVKSSGFSRQTTLDSSTCLEHHILAAAQKLFMSHWDGNPLTHLAVDLSQLTDNSVYQLDLFEDLPRQHALAATKDRIKDRFGEAAILSAASLLKSGQARERAQKIGGHYK</sequence>
<dbReference type="Proteomes" id="UP000673394">
    <property type="component" value="Unassembled WGS sequence"/>
</dbReference>